<accession>A0ABW4H3M9</accession>
<keyword evidence="1" id="KW-0812">Transmembrane</keyword>
<protein>
    <recommendedName>
        <fullName evidence="4">Tripartite tricarboxylate transporter TctB family protein</fullName>
    </recommendedName>
</protein>
<feature type="transmembrane region" description="Helical" evidence="1">
    <location>
        <begin position="7"/>
        <end position="27"/>
    </location>
</feature>
<dbReference type="EMBL" id="JBHTOM010000008">
    <property type="protein sequence ID" value="MFD1549386.1"/>
    <property type="molecule type" value="Genomic_DNA"/>
</dbReference>
<evidence type="ECO:0000313" key="2">
    <source>
        <dbReference type="EMBL" id="MFD1549386.1"/>
    </source>
</evidence>
<sequence>MRREQWSVLGWSLIGFVVSWYALVGAVQTVYRWFPHEPATLLFGFVLTVISLVGLVRSAKRGPWWCLVPATVSIIAVALGLVADSTILLLGLTIPGFY</sequence>
<organism evidence="2 3">
    <name type="scientific">Levilactobacillus fuyuanensis</name>
    <dbReference type="NCBI Taxonomy" id="2486022"/>
    <lineage>
        <taxon>Bacteria</taxon>
        <taxon>Bacillati</taxon>
        <taxon>Bacillota</taxon>
        <taxon>Bacilli</taxon>
        <taxon>Lactobacillales</taxon>
        <taxon>Lactobacillaceae</taxon>
        <taxon>Levilactobacillus</taxon>
    </lineage>
</organism>
<gene>
    <name evidence="2" type="ORF">ACFQ5T_06720</name>
</gene>
<feature type="transmembrane region" description="Helical" evidence="1">
    <location>
        <begin position="39"/>
        <end position="57"/>
    </location>
</feature>
<keyword evidence="1" id="KW-0472">Membrane</keyword>
<evidence type="ECO:0008006" key="4">
    <source>
        <dbReference type="Google" id="ProtNLM"/>
    </source>
</evidence>
<dbReference type="Proteomes" id="UP001597195">
    <property type="component" value="Unassembled WGS sequence"/>
</dbReference>
<dbReference type="RefSeq" id="WP_125700980.1">
    <property type="nucleotide sequence ID" value="NZ_JBHTOM010000008.1"/>
</dbReference>
<evidence type="ECO:0000256" key="1">
    <source>
        <dbReference type="SAM" id="Phobius"/>
    </source>
</evidence>
<name>A0ABW4H3M9_9LACO</name>
<keyword evidence="1" id="KW-1133">Transmembrane helix</keyword>
<comment type="caution">
    <text evidence="2">The sequence shown here is derived from an EMBL/GenBank/DDBJ whole genome shotgun (WGS) entry which is preliminary data.</text>
</comment>
<keyword evidence="3" id="KW-1185">Reference proteome</keyword>
<evidence type="ECO:0000313" key="3">
    <source>
        <dbReference type="Proteomes" id="UP001597195"/>
    </source>
</evidence>
<feature type="transmembrane region" description="Helical" evidence="1">
    <location>
        <begin position="64"/>
        <end position="92"/>
    </location>
</feature>
<proteinExistence type="predicted"/>
<reference evidence="3" key="1">
    <citation type="journal article" date="2019" name="Int. J. Syst. Evol. Microbiol.">
        <title>The Global Catalogue of Microorganisms (GCM) 10K type strain sequencing project: providing services to taxonomists for standard genome sequencing and annotation.</title>
        <authorList>
            <consortium name="The Broad Institute Genomics Platform"/>
            <consortium name="The Broad Institute Genome Sequencing Center for Infectious Disease"/>
            <person name="Wu L."/>
            <person name="Ma J."/>
        </authorList>
    </citation>
    <scope>NUCLEOTIDE SEQUENCE [LARGE SCALE GENOMIC DNA]</scope>
    <source>
        <strain evidence="3">CCM 8906</strain>
    </source>
</reference>